<comment type="subcellular location">
    <subcellularLocation>
        <location evidence="2">Cytoplasm</location>
        <location evidence="2">Perinuclear region</location>
    </subcellularLocation>
    <subcellularLocation>
        <location evidence="1">Nucleus</location>
    </subcellularLocation>
</comment>
<evidence type="ECO:0000256" key="14">
    <source>
        <dbReference type="ARBA" id="ARBA00032585"/>
    </source>
</evidence>
<keyword evidence="11" id="KW-0469">Meiosis</keyword>
<evidence type="ECO:0000256" key="9">
    <source>
        <dbReference type="ARBA" id="ARBA00023054"/>
    </source>
</evidence>
<organism evidence="17 19">
    <name type="scientific">Limulus polyphemus</name>
    <name type="common">Atlantic horseshoe crab</name>
    <dbReference type="NCBI Taxonomy" id="6850"/>
    <lineage>
        <taxon>Eukaryota</taxon>
        <taxon>Metazoa</taxon>
        <taxon>Ecdysozoa</taxon>
        <taxon>Arthropoda</taxon>
        <taxon>Chelicerata</taxon>
        <taxon>Merostomata</taxon>
        <taxon>Xiphosura</taxon>
        <taxon>Limulidae</taxon>
        <taxon>Limulus</taxon>
    </lineage>
</organism>
<evidence type="ECO:0000256" key="1">
    <source>
        <dbReference type="ARBA" id="ARBA00004123"/>
    </source>
</evidence>
<protein>
    <recommendedName>
        <fullName evidence="3">Protein asunder</fullName>
    </recommendedName>
    <alternativeName>
        <fullName evidence="14">Cell cycle regulator Mat89Bb</fullName>
    </alternativeName>
    <alternativeName>
        <fullName evidence="13">Set apart in position or space protein</fullName>
    </alternativeName>
</protein>
<keyword evidence="10" id="KW-0539">Nucleus</keyword>
<dbReference type="PANTHER" id="PTHR12955:SF1">
    <property type="entry name" value="INTEGRATOR COMPLEX SUBUNIT 13"/>
    <property type="match status" value="1"/>
</dbReference>
<keyword evidence="7" id="KW-0221">Differentiation</keyword>
<keyword evidence="4" id="KW-0963">Cytoplasm</keyword>
<keyword evidence="12" id="KW-0131">Cell cycle</keyword>
<comment type="similarity">
    <text evidence="15">Belongs to the Integrator subunit 13 family.</text>
</comment>
<evidence type="ECO:0000256" key="8">
    <source>
        <dbReference type="ARBA" id="ARBA00022871"/>
    </source>
</evidence>
<evidence type="ECO:0000256" key="15">
    <source>
        <dbReference type="ARBA" id="ARBA00061603"/>
    </source>
</evidence>
<dbReference type="InterPro" id="IPR019355">
    <property type="entry name" value="Cell_cycle_regulator_Mat89Bb"/>
</dbReference>
<comment type="subunit">
    <text evidence="16">Belongs to the multiprotein complex Integrator, at least composed of IntS1, IntS2, IntS3, IntS4, omd/IntS5, IntS6, defl/IntS7, IntS8, IntS9, IntS10, IntS11, IntS12, asun/IntS13, IntS14 and IntS15. The core complex associates with protein phosphatase 2A subunits mts/PP2A and Pp2A-29B, to form the Integrator-PP2A (INTAC) complex.</text>
</comment>
<evidence type="ECO:0000256" key="12">
    <source>
        <dbReference type="ARBA" id="ARBA00023306"/>
    </source>
</evidence>
<keyword evidence="6" id="KW-0498">Mitosis</keyword>
<dbReference type="RefSeq" id="XP_013782804.1">
    <property type="nucleotide sequence ID" value="XM_013927350.2"/>
</dbReference>
<evidence type="ECO:0000256" key="5">
    <source>
        <dbReference type="ARBA" id="ARBA00022618"/>
    </source>
</evidence>
<evidence type="ECO:0000256" key="11">
    <source>
        <dbReference type="ARBA" id="ARBA00023254"/>
    </source>
</evidence>
<dbReference type="PANTHER" id="PTHR12955">
    <property type="entry name" value="SARCOMA ANTIGEN NY-SAR-95-RELATED"/>
    <property type="match status" value="1"/>
</dbReference>
<evidence type="ECO:0000256" key="16">
    <source>
        <dbReference type="ARBA" id="ARBA00065185"/>
    </source>
</evidence>
<evidence type="ECO:0000256" key="2">
    <source>
        <dbReference type="ARBA" id="ARBA00004556"/>
    </source>
</evidence>
<evidence type="ECO:0000256" key="10">
    <source>
        <dbReference type="ARBA" id="ARBA00023242"/>
    </source>
</evidence>
<dbReference type="Pfam" id="PF10221">
    <property type="entry name" value="Mat89Bb"/>
    <property type="match status" value="1"/>
</dbReference>
<gene>
    <name evidence="18 19" type="primary">LOC106467040</name>
</gene>
<dbReference type="GeneID" id="106467040"/>
<sequence>MSYPLSHKTVVVLDHSPHFLAPSCQQVEFDIFTKAHQPGIIPLAPITKSLWTTVVEATMEYCRIVWDIYPSGKLIRFVVSDTEAHCLNTWSQQGQNLGYLLEALADIGVPSQPRKKDECSIMHGLTAAIKALCECSEVQHEKRTSLTENAGSVVNRGRVLCISSVKSESHVRTLEKCFLEALNEHNKLAAGSDNLMPVHQCEFTLILTFPIPTSEESTIHPIQRRELSPVLTTEVYMSKAGRFLAATLCYLVQRHFNLASTTVTGIPMKEEQNAKSSANYDVELLHPVGAHSEFFKTGFANTEGAHVKTVKEGLEYDSVILKWCTPRPSTVDLQYCTAAHRITPVEVNSRPSSCLTNFLLSDRAVMLELPRKSGSRLLSHMLVSHGGEIYIHTLATSRSILEDPPSISEGSGGRVTDYRINDFGEFMKDHRLAPFKSELADGELPLEKAKNRLSRQTLYWPMVISHTTIFNMTPPLEPLLSLLKKETLTTDEVIDCKKVIYNLIGMESKGTPLPMPVLGTRGKGPKREEQYRILWKELETYIRAYCTTAEHHNILDCLLDCRKPSPDSDSTIPSNGAKVSVVTTSTGTRKAEKGFVKEEKLEAGKTGNGEVGWKERVSQFSDVDIHEDGGNSFKVPPAKKIRLGLQDDRGRFSGSQSLLTLWTNRVNAEHSKRHREFSGRIAAGSGPALLYQNLNSDQNNQDDRHVIAQKNINISGFVKGNASHMTYIKEEPQDFAARFMPCPDGEDIQNG</sequence>
<evidence type="ECO:0000256" key="4">
    <source>
        <dbReference type="ARBA" id="ARBA00022490"/>
    </source>
</evidence>
<evidence type="ECO:0000256" key="3">
    <source>
        <dbReference type="ARBA" id="ARBA00020501"/>
    </source>
</evidence>
<evidence type="ECO:0000256" key="7">
    <source>
        <dbReference type="ARBA" id="ARBA00022782"/>
    </source>
</evidence>
<proteinExistence type="inferred from homology"/>
<evidence type="ECO:0000313" key="18">
    <source>
        <dbReference type="RefSeq" id="XP_013782804.1"/>
    </source>
</evidence>
<evidence type="ECO:0000256" key="6">
    <source>
        <dbReference type="ARBA" id="ARBA00022776"/>
    </source>
</evidence>
<dbReference type="Proteomes" id="UP000694941">
    <property type="component" value="Unplaced"/>
</dbReference>
<evidence type="ECO:0000313" key="19">
    <source>
        <dbReference type="RefSeq" id="XP_022250853.1"/>
    </source>
</evidence>
<keyword evidence="9" id="KW-0175">Coiled coil</keyword>
<dbReference type="RefSeq" id="XP_022250853.1">
    <property type="nucleotide sequence ID" value="XM_022395145.1"/>
</dbReference>
<keyword evidence="5" id="KW-0132">Cell division</keyword>
<keyword evidence="17" id="KW-1185">Reference proteome</keyword>
<accession>A0ABM1T4P7</accession>
<evidence type="ECO:0000256" key="13">
    <source>
        <dbReference type="ARBA" id="ARBA00030658"/>
    </source>
</evidence>
<evidence type="ECO:0000313" key="17">
    <source>
        <dbReference type="Proteomes" id="UP000694941"/>
    </source>
</evidence>
<keyword evidence="8" id="KW-0744">Spermatogenesis</keyword>
<reference evidence="18 19" key="1">
    <citation type="submission" date="2025-05" db="UniProtKB">
        <authorList>
            <consortium name="RefSeq"/>
        </authorList>
    </citation>
    <scope>IDENTIFICATION</scope>
    <source>
        <tissue evidence="18 19">Muscle</tissue>
    </source>
</reference>
<name>A0ABM1T4P7_LIMPO</name>